<evidence type="ECO:0000256" key="1">
    <source>
        <dbReference type="ARBA" id="ARBA00011975"/>
    </source>
</evidence>
<evidence type="ECO:0000313" key="9">
    <source>
        <dbReference type="EMBL" id="QRR02619.1"/>
    </source>
</evidence>
<dbReference type="Gene3D" id="3.90.120.10">
    <property type="entry name" value="DNA Methylase, subunit A, domain 2"/>
    <property type="match status" value="1"/>
</dbReference>
<evidence type="ECO:0000256" key="5">
    <source>
        <dbReference type="ARBA" id="ARBA00022747"/>
    </source>
</evidence>
<dbReference type="Gene3D" id="3.40.50.150">
    <property type="entry name" value="Vaccinia Virus protein VP39"/>
    <property type="match status" value="1"/>
</dbReference>
<keyword evidence="3 7" id="KW-0808">Transferase</keyword>
<name>A0ABX7I938_9BACT</name>
<dbReference type="SUPFAM" id="SSF53335">
    <property type="entry name" value="S-adenosyl-L-methionine-dependent methyltransferases"/>
    <property type="match status" value="1"/>
</dbReference>
<dbReference type="InterPro" id="IPR050390">
    <property type="entry name" value="C5-Methyltransferase"/>
</dbReference>
<proteinExistence type="inferred from homology"/>
<organism evidence="9 10">
    <name type="scientific">Dyadobacter sandarakinus</name>
    <dbReference type="NCBI Taxonomy" id="2747268"/>
    <lineage>
        <taxon>Bacteria</taxon>
        <taxon>Pseudomonadati</taxon>
        <taxon>Bacteroidota</taxon>
        <taxon>Cytophagia</taxon>
        <taxon>Cytophagales</taxon>
        <taxon>Spirosomataceae</taxon>
        <taxon>Dyadobacter</taxon>
    </lineage>
</organism>
<dbReference type="EMBL" id="CP056775">
    <property type="protein sequence ID" value="QRR02619.1"/>
    <property type="molecule type" value="Genomic_DNA"/>
</dbReference>
<dbReference type="InterPro" id="IPR029063">
    <property type="entry name" value="SAM-dependent_MTases_sf"/>
</dbReference>
<evidence type="ECO:0000256" key="4">
    <source>
        <dbReference type="ARBA" id="ARBA00022691"/>
    </source>
</evidence>
<evidence type="ECO:0000256" key="8">
    <source>
        <dbReference type="RuleBase" id="RU000416"/>
    </source>
</evidence>
<dbReference type="PANTHER" id="PTHR10629:SF52">
    <property type="entry name" value="DNA (CYTOSINE-5)-METHYLTRANSFERASE 1"/>
    <property type="match status" value="1"/>
</dbReference>
<dbReference type="EC" id="2.1.1.37" evidence="1"/>
<evidence type="ECO:0000256" key="2">
    <source>
        <dbReference type="ARBA" id="ARBA00022603"/>
    </source>
</evidence>
<dbReference type="PROSITE" id="PS51679">
    <property type="entry name" value="SAM_MT_C5"/>
    <property type="match status" value="1"/>
</dbReference>
<dbReference type="Pfam" id="PF00145">
    <property type="entry name" value="DNA_methylase"/>
    <property type="match status" value="1"/>
</dbReference>
<sequence>MPSRITQTSDLKAVDFFCGAGGVTCGFTNIGIKVLGGIDIDPKFKDTYELNNDAKFINKDVSNLEPEKLQEYLPIERNEDNLIFVGCSPCQYYSNLKSDKTKSESGRLLLEDFKEFVLFYRPGFVFIENVPGLETKKGSPLHLFKKALRKEGYTFDQNVLNAKYFGVPQNRRRFVLLATRLSNYQIELPRQVRAKNSIVTVQKAIGNFEIFPKIEAGNKDETRFQHSCAKLSDLNLQRVRQVPHNGGTRKAWENDSELQLECYKNHNGHYDVYGRLFWDRPAPTITTRFIYTSTGRYSHPDQDRALSLREGATLQSFPLDYQFYSSNQGTIATMIGNAVPPKLSEAIGESIKQHWDKWLNSLPEQEQLIS</sequence>
<dbReference type="GO" id="GO:0008168">
    <property type="term" value="F:methyltransferase activity"/>
    <property type="evidence" value="ECO:0007669"/>
    <property type="project" value="UniProtKB-KW"/>
</dbReference>
<keyword evidence="5" id="KW-0680">Restriction system</keyword>
<reference evidence="9 10" key="1">
    <citation type="submission" date="2020-06" db="EMBL/GenBank/DDBJ databases">
        <title>Dyadobacter sandarakinus sp. nov., isolated from the soil of the Arctic Yellow River Station.</title>
        <authorList>
            <person name="Zhang Y."/>
            <person name="Peng F."/>
        </authorList>
    </citation>
    <scope>NUCLEOTIDE SEQUENCE [LARGE SCALE GENOMIC DNA]</scope>
    <source>
        <strain evidence="9 10">Q3-56</strain>
    </source>
</reference>
<dbReference type="RefSeq" id="WP_204657753.1">
    <property type="nucleotide sequence ID" value="NZ_CP056775.1"/>
</dbReference>
<comment type="catalytic activity">
    <reaction evidence="6">
        <text>a 2'-deoxycytidine in DNA + S-adenosyl-L-methionine = a 5-methyl-2'-deoxycytidine in DNA + S-adenosyl-L-homocysteine + H(+)</text>
        <dbReference type="Rhea" id="RHEA:13681"/>
        <dbReference type="Rhea" id="RHEA-COMP:11369"/>
        <dbReference type="Rhea" id="RHEA-COMP:11370"/>
        <dbReference type="ChEBI" id="CHEBI:15378"/>
        <dbReference type="ChEBI" id="CHEBI:57856"/>
        <dbReference type="ChEBI" id="CHEBI:59789"/>
        <dbReference type="ChEBI" id="CHEBI:85452"/>
        <dbReference type="ChEBI" id="CHEBI:85454"/>
        <dbReference type="EC" id="2.1.1.37"/>
    </reaction>
</comment>
<feature type="active site" evidence="7">
    <location>
        <position position="90"/>
    </location>
</feature>
<dbReference type="GO" id="GO:0032259">
    <property type="term" value="P:methylation"/>
    <property type="evidence" value="ECO:0007669"/>
    <property type="project" value="UniProtKB-KW"/>
</dbReference>
<dbReference type="InterPro" id="IPR001525">
    <property type="entry name" value="C5_MeTfrase"/>
</dbReference>
<evidence type="ECO:0000313" key="10">
    <source>
        <dbReference type="Proteomes" id="UP000612680"/>
    </source>
</evidence>
<gene>
    <name evidence="9" type="ORF">HWI92_17720</name>
</gene>
<dbReference type="Proteomes" id="UP000612680">
    <property type="component" value="Chromosome"/>
</dbReference>
<comment type="similarity">
    <text evidence="7 8">Belongs to the class I-like SAM-binding methyltransferase superfamily. C5-methyltransferase family.</text>
</comment>
<evidence type="ECO:0000256" key="6">
    <source>
        <dbReference type="ARBA" id="ARBA00047422"/>
    </source>
</evidence>
<keyword evidence="4 7" id="KW-0949">S-adenosyl-L-methionine</keyword>
<dbReference type="PRINTS" id="PR00105">
    <property type="entry name" value="C5METTRFRASE"/>
</dbReference>
<dbReference type="NCBIfam" id="TIGR00675">
    <property type="entry name" value="dcm"/>
    <property type="match status" value="1"/>
</dbReference>
<accession>A0ABX7I938</accession>
<keyword evidence="2 7" id="KW-0489">Methyltransferase</keyword>
<keyword evidence="10" id="KW-1185">Reference proteome</keyword>
<protein>
    <recommendedName>
        <fullName evidence="1">DNA (cytosine-5-)-methyltransferase</fullName>
        <ecNumber evidence="1">2.1.1.37</ecNumber>
    </recommendedName>
</protein>
<dbReference type="PANTHER" id="PTHR10629">
    <property type="entry name" value="CYTOSINE-SPECIFIC METHYLTRANSFERASE"/>
    <property type="match status" value="1"/>
</dbReference>
<evidence type="ECO:0000256" key="7">
    <source>
        <dbReference type="PROSITE-ProRule" id="PRU01016"/>
    </source>
</evidence>
<evidence type="ECO:0000256" key="3">
    <source>
        <dbReference type="ARBA" id="ARBA00022679"/>
    </source>
</evidence>